<accession>A0A9R0JZQ5</accession>
<dbReference type="InterPro" id="IPR026728">
    <property type="entry name" value="BLTP3A/B"/>
</dbReference>
<evidence type="ECO:0008006" key="5">
    <source>
        <dbReference type="Google" id="ProtNLM"/>
    </source>
</evidence>
<dbReference type="RefSeq" id="XP_021853105.1">
    <property type="nucleotide sequence ID" value="XM_021997413.2"/>
</dbReference>
<evidence type="ECO:0000256" key="1">
    <source>
        <dbReference type="SAM" id="Coils"/>
    </source>
</evidence>
<reference evidence="3" key="1">
    <citation type="journal article" date="2021" name="Nat. Commun.">
        <title>Genomic analyses provide insights into spinach domestication and the genetic basis of agronomic traits.</title>
        <authorList>
            <person name="Cai X."/>
            <person name="Sun X."/>
            <person name="Xu C."/>
            <person name="Sun H."/>
            <person name="Wang X."/>
            <person name="Ge C."/>
            <person name="Zhang Z."/>
            <person name="Wang Q."/>
            <person name="Fei Z."/>
            <person name="Jiao C."/>
            <person name="Wang Q."/>
        </authorList>
    </citation>
    <scope>NUCLEOTIDE SEQUENCE [LARGE SCALE GENOMIC DNA]</scope>
    <source>
        <strain evidence="3">cv. Varoflay</strain>
    </source>
</reference>
<dbReference type="Pfam" id="PF24917">
    <property type="entry name" value="BLTP3A_B"/>
    <property type="match status" value="1"/>
</dbReference>
<feature type="coiled-coil region" evidence="1">
    <location>
        <begin position="1157"/>
        <end position="1211"/>
    </location>
</feature>
<dbReference type="Proteomes" id="UP000813463">
    <property type="component" value="Chromosome 4"/>
</dbReference>
<reference evidence="4" key="2">
    <citation type="submission" date="2025-08" db="UniProtKB">
        <authorList>
            <consortium name="RefSeq"/>
        </authorList>
    </citation>
    <scope>IDENTIFICATION</scope>
    <source>
        <tissue evidence="4">Leaf</tissue>
    </source>
</reference>
<dbReference type="GeneID" id="110792584"/>
<organism evidence="3 4">
    <name type="scientific">Spinacia oleracea</name>
    <name type="common">Spinach</name>
    <dbReference type="NCBI Taxonomy" id="3562"/>
    <lineage>
        <taxon>Eukaryota</taxon>
        <taxon>Viridiplantae</taxon>
        <taxon>Streptophyta</taxon>
        <taxon>Embryophyta</taxon>
        <taxon>Tracheophyta</taxon>
        <taxon>Spermatophyta</taxon>
        <taxon>Magnoliopsida</taxon>
        <taxon>eudicotyledons</taxon>
        <taxon>Gunneridae</taxon>
        <taxon>Pentapetalae</taxon>
        <taxon>Caryophyllales</taxon>
        <taxon>Chenopodiaceae</taxon>
        <taxon>Chenopodioideae</taxon>
        <taxon>Anserineae</taxon>
        <taxon>Spinacia</taxon>
    </lineage>
</organism>
<evidence type="ECO:0000313" key="4">
    <source>
        <dbReference type="RefSeq" id="XP_021853105.1"/>
    </source>
</evidence>
<keyword evidence="3" id="KW-1185">Reference proteome</keyword>
<dbReference type="OrthoDB" id="43807at2759"/>
<evidence type="ECO:0000313" key="3">
    <source>
        <dbReference type="Proteomes" id="UP000813463"/>
    </source>
</evidence>
<feature type="compositionally biased region" description="Low complexity" evidence="2">
    <location>
        <begin position="101"/>
        <end position="112"/>
    </location>
</feature>
<keyword evidence="1" id="KW-0175">Coiled coil</keyword>
<dbReference type="PANTHER" id="PTHR22774:SF11">
    <property type="entry name" value="CHOREIN N-TERMINAL DOMAIN-CONTAINING PROTEIN"/>
    <property type="match status" value="1"/>
</dbReference>
<gene>
    <name evidence="4" type="primary">LOC110792584</name>
</gene>
<feature type="region of interest" description="Disordered" evidence="2">
    <location>
        <begin position="95"/>
        <end position="115"/>
    </location>
</feature>
<sequence>MESILARALEYTLKYWLKSFTRDQFKLQGRTVQLSNLDIDGDALHSSLGLPPAITVTTAKLGKLEIVLPSVSNVQVEPIVVQIDRLDLVLEENADADTNQSSSSSQSTSSSGRGSGYGFADKIADGMTIEVQTVNLLLETRGGGRRQGGATWTPPMASITMRNLLLYTTNENWEVVNLKEARDFSSNKDFIYVFKKLEWGSLSIDLLPHPDMFMDARVQEGASKRDDDGANRLFFGGERFLEGISGQAYITVQRTQLNDPLGLEARLHITEAVCPALSEPGLRAFLRFLTGLYVCLNRGDVDPRIQQRSTEAAGRSLVSIVVDHVFLCIRDTEFRIELLMQSLHFSRASTSDGQNAKNLTQVMIGGLFLRDTYSRPPCTLIQPSMQASEKDSQQIPNFAKDFSPPIYPLGDKYWQANEAASFINIHSLQVTPSPAPPLLASQTVISCLPLLVHLQEESCLRICSFLADGIVVNSGSVLPDFSINSLMFTLKELDLTVPLDAAKEANNACGGETAFQDLFAEAKLHIKNLFLSESPALSMSVLDLEKDPACFCLWNDQPVDASQKKWSAGASYASLSLETSKDADSQKYSSDSSLGSWRCVEVKEACVEVAMATLDGSQLVHVPPPGGIARFGIACKEYCSNASVEQLFFILDLYAYFGKVSEKIALAGNNSKLTIQRTESWNGELISKAPSDTAVSFAIKDLQLRFLEDSCKTTQGKPLVQFVGEDLSIKVGHRTLGGVIAISSNIRWEAVEVDCLDVEDNSVIGDGAALTSCTNGSLATASESPQLRAVLWVMHKDQSSSNGRKKHAPFLDVSVVHVIPSQARDAGCHSLNVSACIDGVRLGGGMNYAEALLHRFGILGPDGGPSEGLLKGLKNLSGGPLSMVFKASPHAVDYVKENGTCDSHDNFLSHMGKPDEVDVVVDLRNWLFALESAQEMVERSWFDNRENTNREDRCWHTTFKSLKIKAKNSPKDLLNCSIKPSGDHRYPVELITIGVEGLQTLKPQIQTSINASEFPVSGIKEADMTKFGGVNVEVHMVVSEDDCDDVSGNWMVENLKFSVEQPIEAVVSKNELQHLAFLCKSEVDSFGRVAAGVLRLLKLEGSIGQAAINQLSNLGNEGIDKIFSAKHPNRGEIDVFEHNPSSNGHVKSSHSSVRTIVTLLEKEVENSESKCAALISEIAESETSSQHLDRVKELGQQIENVRVLLKQLKTQG</sequence>
<proteinExistence type="predicted"/>
<name>A0A9R0JZQ5_SPIOL</name>
<dbReference type="AlphaFoldDB" id="A0A9R0JZQ5"/>
<evidence type="ECO:0000256" key="2">
    <source>
        <dbReference type="SAM" id="MobiDB-lite"/>
    </source>
</evidence>
<protein>
    <recommendedName>
        <fullName evidence="5">Chorein N-terminal domain-containing protein</fullName>
    </recommendedName>
</protein>
<dbReference type="KEGG" id="soe:110792584"/>
<dbReference type="PANTHER" id="PTHR22774">
    <property type="entry name" value="CHOREIN N-TERMINAL DOMAIN-CONTAINING PROTEIN"/>
    <property type="match status" value="1"/>
</dbReference>